<dbReference type="SUPFAM" id="SSF52540">
    <property type="entry name" value="P-loop containing nucleoside triphosphate hydrolases"/>
    <property type="match status" value="1"/>
</dbReference>
<dbReference type="RefSeq" id="WP_025903989.1">
    <property type="nucleotide sequence ID" value="NZ_ATMJ01000029.1"/>
</dbReference>
<dbReference type="SMART" id="SM00382">
    <property type="entry name" value="AAA"/>
    <property type="match status" value="1"/>
</dbReference>
<dbReference type="Gene3D" id="3.40.50.300">
    <property type="entry name" value="P-loop containing nucleotide triphosphate hydrolases"/>
    <property type="match status" value="1"/>
</dbReference>
<keyword evidence="8" id="KW-0378">Hydrolase</keyword>
<keyword evidence="4 8" id="KW-0067">ATP-binding</keyword>
<dbReference type="EC" id="3.6.1.15" evidence="8"/>
<dbReference type="PROSITE" id="PS50893">
    <property type="entry name" value="ABC_TRANSPORTER_2"/>
    <property type="match status" value="1"/>
</dbReference>
<keyword evidence="5" id="KW-1278">Translocase</keyword>
<protein>
    <submittedName>
        <fullName evidence="8">ATP-binding component of an ABC superfamily hemin transporter</fullName>
        <ecNumber evidence="8">3.6.1.15</ecNumber>
        <ecNumber evidence="8">3.6.1.3</ecNumber>
        <ecNumber evidence="8">3.6.3.-</ecNumber>
    </submittedName>
</protein>
<dbReference type="Pfam" id="PF00005">
    <property type="entry name" value="ABC_tran"/>
    <property type="match status" value="1"/>
</dbReference>
<dbReference type="EC" id="3.6.3.-" evidence="8"/>
<dbReference type="GO" id="GO:0005524">
    <property type="term" value="F:ATP binding"/>
    <property type="evidence" value="ECO:0007669"/>
    <property type="project" value="UniProtKB-KW"/>
</dbReference>
<proteinExistence type="inferred from homology"/>
<dbReference type="InterPro" id="IPR003593">
    <property type="entry name" value="AAA+_ATPase"/>
</dbReference>
<gene>
    <name evidence="8" type="primary">hmuV</name>
    <name evidence="8" type="ORF">GTPT_0055</name>
</gene>
<evidence type="ECO:0000256" key="3">
    <source>
        <dbReference type="ARBA" id="ARBA00022741"/>
    </source>
</evidence>
<comment type="similarity">
    <text evidence="1">Belongs to the ABC transporter superfamily. Drug exporter-2 (TC 3.A.1.117) family.</text>
</comment>
<evidence type="ECO:0000256" key="5">
    <source>
        <dbReference type="ARBA" id="ARBA00022967"/>
    </source>
</evidence>
<keyword evidence="2" id="KW-0813">Transport</keyword>
<evidence type="ECO:0000256" key="1">
    <source>
        <dbReference type="ARBA" id="ARBA00006526"/>
    </source>
</evidence>
<dbReference type="CDD" id="cd03214">
    <property type="entry name" value="ABC_Iron-Siderophores_B12_Hemin"/>
    <property type="match status" value="1"/>
</dbReference>
<dbReference type="InterPro" id="IPR017871">
    <property type="entry name" value="ABC_transporter-like_CS"/>
</dbReference>
<dbReference type="PANTHER" id="PTHR42794:SF1">
    <property type="entry name" value="HEMIN IMPORT ATP-BINDING PROTEIN HMUV"/>
    <property type="match status" value="1"/>
</dbReference>
<evidence type="ECO:0000313" key="8">
    <source>
        <dbReference type="EMBL" id="KFD22482.1"/>
    </source>
</evidence>
<evidence type="ECO:0000256" key="6">
    <source>
        <dbReference type="ARBA" id="ARBA00037066"/>
    </source>
</evidence>
<reference evidence="8 9" key="1">
    <citation type="submission" date="2014-05" db="EMBL/GenBank/DDBJ databases">
        <title>ATOL: Assembling a taxonomically balanced genome-scale reconstruction of the evolutionary history of the Enterobacteriaceae.</title>
        <authorList>
            <person name="Plunkett G.III."/>
            <person name="Neeno-Eckwall E.C."/>
            <person name="Glasner J.D."/>
            <person name="Perna N.T."/>
        </authorList>
    </citation>
    <scope>NUCLEOTIDE SEQUENCE [LARGE SCALE GENOMIC DNA]</scope>
    <source>
        <strain evidence="8 9">ATCC 33301</strain>
    </source>
</reference>
<keyword evidence="3" id="KW-0547">Nucleotide-binding</keyword>
<comment type="caution">
    <text evidence="8">The sequence shown here is derived from an EMBL/GenBank/DDBJ whole genome shotgun (WGS) entry which is preliminary data.</text>
</comment>
<evidence type="ECO:0000313" key="9">
    <source>
        <dbReference type="Proteomes" id="UP000028602"/>
    </source>
</evidence>
<dbReference type="AlphaFoldDB" id="A0A085JPT6"/>
<accession>A0A085JPT6</accession>
<sequence>MVLNLEADNLILKRGPKTLLSGVSLQLSPGEMVALIGPNGAGKSTLLRVLSGYLSPDSGECRLQGKALTAWEGRLLAQQRAVMRQQSDLTFSLSARQVICLGRAAWPRYQQDDIVAEVAGLTGCGGLLDRSYLHLSGGEQQRVQLARVLAQLWRDGEPQGFLFLDEPTSALDLYHQQHILRLLHRLTRQGKLMVCTVLHDLNQASLWADRIILLHRGSLVAQGIPQQVLNTETLQHWYGAELIVHTATPHQRPQVMLLP</sequence>
<dbReference type="EC" id="3.6.1.3" evidence="8"/>
<evidence type="ECO:0000256" key="4">
    <source>
        <dbReference type="ARBA" id="ARBA00022840"/>
    </source>
</evidence>
<dbReference type="eggNOG" id="COG4559">
    <property type="taxonomic scope" value="Bacteria"/>
</dbReference>
<comment type="function">
    <text evidence="6">Part of the ABC transporter complex HmuTUV involved in hemin import. Responsible for energy coupling to the transport system.</text>
</comment>
<evidence type="ECO:0000256" key="2">
    <source>
        <dbReference type="ARBA" id="ARBA00022448"/>
    </source>
</evidence>
<evidence type="ECO:0000259" key="7">
    <source>
        <dbReference type="PROSITE" id="PS50893"/>
    </source>
</evidence>
<dbReference type="PANTHER" id="PTHR42794">
    <property type="entry name" value="HEMIN IMPORT ATP-BINDING PROTEIN HMUV"/>
    <property type="match status" value="1"/>
</dbReference>
<dbReference type="InterPro" id="IPR027417">
    <property type="entry name" value="P-loop_NTPase"/>
</dbReference>
<dbReference type="EMBL" id="JMPR01000004">
    <property type="protein sequence ID" value="KFD22482.1"/>
    <property type="molecule type" value="Genomic_DNA"/>
</dbReference>
<dbReference type="InterPro" id="IPR003439">
    <property type="entry name" value="ABC_transporter-like_ATP-bd"/>
</dbReference>
<dbReference type="Proteomes" id="UP000028602">
    <property type="component" value="Unassembled WGS sequence"/>
</dbReference>
<name>A0A085JPT6_9GAMM</name>
<dbReference type="PROSITE" id="PS00211">
    <property type="entry name" value="ABC_TRANSPORTER_1"/>
    <property type="match status" value="1"/>
</dbReference>
<keyword evidence="9" id="KW-1185">Reference proteome</keyword>
<dbReference type="OrthoDB" id="5292475at2"/>
<feature type="domain" description="ABC transporter" evidence="7">
    <location>
        <begin position="5"/>
        <end position="241"/>
    </location>
</feature>
<organism evidence="8 9">
    <name type="scientific">Tatumella ptyseos ATCC 33301</name>
    <dbReference type="NCBI Taxonomy" id="1005995"/>
    <lineage>
        <taxon>Bacteria</taxon>
        <taxon>Pseudomonadati</taxon>
        <taxon>Pseudomonadota</taxon>
        <taxon>Gammaproteobacteria</taxon>
        <taxon>Enterobacterales</taxon>
        <taxon>Erwiniaceae</taxon>
        <taxon>Tatumella</taxon>
    </lineage>
</organism>
<dbReference type="NCBIfam" id="NF010068">
    <property type="entry name" value="PRK13548.1"/>
    <property type="match status" value="1"/>
</dbReference>
<dbReference type="GO" id="GO:0016887">
    <property type="term" value="F:ATP hydrolysis activity"/>
    <property type="evidence" value="ECO:0007669"/>
    <property type="project" value="InterPro"/>
</dbReference>